<dbReference type="AlphaFoldDB" id="A0A8S4B828"/>
<gene>
    <name evidence="3" type="ORF">MMEN_LOCUS12298</name>
</gene>
<keyword evidence="4" id="KW-1185">Reference proteome</keyword>
<evidence type="ECO:0000313" key="4">
    <source>
        <dbReference type="Proteomes" id="UP000677803"/>
    </source>
</evidence>
<dbReference type="Proteomes" id="UP000677803">
    <property type="component" value="Unassembled WGS sequence"/>
</dbReference>
<keyword evidence="2" id="KW-0472">Membrane</keyword>
<keyword evidence="2" id="KW-0812">Transmembrane</keyword>
<feature type="compositionally biased region" description="Polar residues" evidence="1">
    <location>
        <begin position="12"/>
        <end position="26"/>
    </location>
</feature>
<evidence type="ECO:0000256" key="1">
    <source>
        <dbReference type="SAM" id="MobiDB-lite"/>
    </source>
</evidence>
<feature type="transmembrane region" description="Helical" evidence="2">
    <location>
        <begin position="183"/>
        <end position="206"/>
    </location>
</feature>
<accession>A0A8S4B828</accession>
<evidence type="ECO:0000256" key="2">
    <source>
        <dbReference type="SAM" id="Phobius"/>
    </source>
</evidence>
<dbReference type="EMBL" id="CAJRST010013335">
    <property type="protein sequence ID" value="CAG5928640.1"/>
    <property type="molecule type" value="Genomic_DNA"/>
</dbReference>
<organism evidence="3 4">
    <name type="scientific">Menidia menidia</name>
    <name type="common">Atlantic silverside</name>
    <dbReference type="NCBI Taxonomy" id="238744"/>
    <lineage>
        <taxon>Eukaryota</taxon>
        <taxon>Metazoa</taxon>
        <taxon>Chordata</taxon>
        <taxon>Craniata</taxon>
        <taxon>Vertebrata</taxon>
        <taxon>Euteleostomi</taxon>
        <taxon>Actinopterygii</taxon>
        <taxon>Neopterygii</taxon>
        <taxon>Teleostei</taxon>
        <taxon>Neoteleostei</taxon>
        <taxon>Acanthomorphata</taxon>
        <taxon>Ovalentaria</taxon>
        <taxon>Atherinomorphae</taxon>
        <taxon>Atheriniformes</taxon>
        <taxon>Atherinopsidae</taxon>
        <taxon>Menidiinae</taxon>
        <taxon>Menidia</taxon>
    </lineage>
</organism>
<reference evidence="3" key="1">
    <citation type="submission" date="2021-05" db="EMBL/GenBank/DDBJ databases">
        <authorList>
            <person name="Tigano A."/>
        </authorList>
    </citation>
    <scope>NUCLEOTIDE SEQUENCE</scope>
</reference>
<dbReference type="OrthoDB" id="9212347at2759"/>
<comment type="caution">
    <text evidence="3">The sequence shown here is derived from an EMBL/GenBank/DDBJ whole genome shotgun (WGS) entry which is preliminary data.</text>
</comment>
<proteinExistence type="predicted"/>
<protein>
    <submittedName>
        <fullName evidence="3">(Atlantic silverside) hypothetical protein</fullName>
    </submittedName>
</protein>
<feature type="region of interest" description="Disordered" evidence="1">
    <location>
        <begin position="1"/>
        <end position="33"/>
    </location>
</feature>
<name>A0A8S4B828_9TELE</name>
<keyword evidence="2" id="KW-1133">Transmembrane helix</keyword>
<evidence type="ECO:0000313" key="3">
    <source>
        <dbReference type="EMBL" id="CAG5928640.1"/>
    </source>
</evidence>
<sequence length="221" mass="24662">MKMRPPVKPMATTMSLVQKGHSSTPEDTQKHTGCRSTCRRREGSRWWCVQSRAYPAAYKTNLQTSISESSEQGCAVPPFILQCFCAVGTDMSPPPEPFSWYFLLRASRHASSSVDDSDCGAPEWRSRGGSSLRFLKERSLFSPSSLRPIQIVKSNRNGMGSGHRGNKGTALKMMEVPFNGFELTFIIIAFVIFSFYSLASVCIPPWNTEPETETFTLLLDT</sequence>